<reference evidence="2" key="1">
    <citation type="submission" date="2021-11" db="EMBL/GenBank/DDBJ databases">
        <authorList>
            <person name="Schell T."/>
        </authorList>
    </citation>
    <scope>NUCLEOTIDE SEQUENCE</scope>
    <source>
        <strain evidence="2">M5</strain>
    </source>
</reference>
<feature type="compositionally biased region" description="Polar residues" evidence="1">
    <location>
        <begin position="94"/>
        <end position="103"/>
    </location>
</feature>
<comment type="caution">
    <text evidence="2">The sequence shown here is derived from an EMBL/GenBank/DDBJ whole genome shotgun (WGS) entry which is preliminary data.</text>
</comment>
<feature type="region of interest" description="Disordered" evidence="1">
    <location>
        <begin position="53"/>
        <end position="106"/>
    </location>
</feature>
<dbReference type="EMBL" id="CAKKLH010000290">
    <property type="protein sequence ID" value="CAH0109080.1"/>
    <property type="molecule type" value="Genomic_DNA"/>
</dbReference>
<feature type="compositionally biased region" description="Polar residues" evidence="1">
    <location>
        <begin position="56"/>
        <end position="70"/>
    </location>
</feature>
<evidence type="ECO:0000256" key="1">
    <source>
        <dbReference type="SAM" id="MobiDB-lite"/>
    </source>
</evidence>
<feature type="region of interest" description="Disordered" evidence="1">
    <location>
        <begin position="1"/>
        <end position="20"/>
    </location>
</feature>
<name>A0A8J2S3Z7_9CRUS</name>
<proteinExistence type="predicted"/>
<dbReference type="Proteomes" id="UP000789390">
    <property type="component" value="Unassembled WGS sequence"/>
</dbReference>
<accession>A0A8J2S3Z7</accession>
<evidence type="ECO:0000313" key="3">
    <source>
        <dbReference type="Proteomes" id="UP000789390"/>
    </source>
</evidence>
<dbReference type="AlphaFoldDB" id="A0A8J2S3Z7"/>
<gene>
    <name evidence="2" type="ORF">DGAL_LOCUS12542</name>
</gene>
<evidence type="ECO:0000313" key="2">
    <source>
        <dbReference type="EMBL" id="CAH0109080.1"/>
    </source>
</evidence>
<organism evidence="2 3">
    <name type="scientific">Daphnia galeata</name>
    <dbReference type="NCBI Taxonomy" id="27404"/>
    <lineage>
        <taxon>Eukaryota</taxon>
        <taxon>Metazoa</taxon>
        <taxon>Ecdysozoa</taxon>
        <taxon>Arthropoda</taxon>
        <taxon>Crustacea</taxon>
        <taxon>Branchiopoda</taxon>
        <taxon>Diplostraca</taxon>
        <taxon>Cladocera</taxon>
        <taxon>Anomopoda</taxon>
        <taxon>Daphniidae</taxon>
        <taxon>Daphnia</taxon>
    </lineage>
</organism>
<protein>
    <submittedName>
        <fullName evidence="2">Uncharacterized protein</fullName>
    </submittedName>
</protein>
<keyword evidence="3" id="KW-1185">Reference proteome</keyword>
<sequence length="128" mass="14211">MSCHTDSPPSYQEAMTSKRGQMSQSASSCVVISCPFTSPSSTSVHRIQDKMMNPQYPHSRTGSKSVSTNRPLVPFGRTGRRRAVRPIQPDLNHGLTTTDPSNRTRQRQRVVCRHGCGCFDLLLSFFGP</sequence>